<keyword evidence="1" id="KW-0812">Transmembrane</keyword>
<proteinExistence type="predicted"/>
<gene>
    <name evidence="2" type="ORF">SDC9_78682</name>
</gene>
<keyword evidence="1" id="KW-0472">Membrane</keyword>
<organism evidence="2">
    <name type="scientific">bioreactor metagenome</name>
    <dbReference type="NCBI Taxonomy" id="1076179"/>
    <lineage>
        <taxon>unclassified sequences</taxon>
        <taxon>metagenomes</taxon>
        <taxon>ecological metagenomes</taxon>
    </lineage>
</organism>
<keyword evidence="1" id="KW-1133">Transmembrane helix</keyword>
<dbReference type="AlphaFoldDB" id="A0A644Z056"/>
<protein>
    <submittedName>
        <fullName evidence="2">Uncharacterized protein</fullName>
    </submittedName>
</protein>
<dbReference type="EMBL" id="VSSQ01006276">
    <property type="protein sequence ID" value="MPM32123.1"/>
    <property type="molecule type" value="Genomic_DNA"/>
</dbReference>
<evidence type="ECO:0000256" key="1">
    <source>
        <dbReference type="SAM" id="Phobius"/>
    </source>
</evidence>
<feature type="transmembrane region" description="Helical" evidence="1">
    <location>
        <begin position="12"/>
        <end position="31"/>
    </location>
</feature>
<reference evidence="2" key="1">
    <citation type="submission" date="2019-08" db="EMBL/GenBank/DDBJ databases">
        <authorList>
            <person name="Kucharzyk K."/>
            <person name="Murdoch R.W."/>
            <person name="Higgins S."/>
            <person name="Loffler F."/>
        </authorList>
    </citation>
    <scope>NUCLEOTIDE SEQUENCE</scope>
</reference>
<accession>A0A644Z056</accession>
<comment type="caution">
    <text evidence="2">The sequence shown here is derived from an EMBL/GenBank/DDBJ whole genome shotgun (WGS) entry which is preliminary data.</text>
</comment>
<evidence type="ECO:0000313" key="2">
    <source>
        <dbReference type="EMBL" id="MPM32123.1"/>
    </source>
</evidence>
<name>A0A644Z056_9ZZZZ</name>
<sequence>MRIFNEQADFLVLLLDMALFGISPYIFYGLLRHFSFLTTPCCVKRCFIGNIIICDC</sequence>